<dbReference type="InterPro" id="IPR036531">
    <property type="entry name" value="Rbsn_Rab-bd_sf"/>
</dbReference>
<dbReference type="PROSITE" id="PS50178">
    <property type="entry name" value="ZF_FYVE"/>
    <property type="match status" value="1"/>
</dbReference>
<feature type="region of interest" description="Disordered" evidence="5">
    <location>
        <begin position="1"/>
        <end position="289"/>
    </location>
</feature>
<evidence type="ECO:0000313" key="8">
    <source>
        <dbReference type="Proteomes" id="UP000077266"/>
    </source>
</evidence>
<evidence type="ECO:0000313" key="7">
    <source>
        <dbReference type="EMBL" id="KZV86546.1"/>
    </source>
</evidence>
<feature type="compositionally biased region" description="Polar residues" evidence="5">
    <location>
        <begin position="1"/>
        <end position="17"/>
    </location>
</feature>
<dbReference type="Pfam" id="PF11464">
    <property type="entry name" value="Rbsn"/>
    <property type="match status" value="1"/>
</dbReference>
<feature type="compositionally biased region" description="Low complexity" evidence="5">
    <location>
        <begin position="167"/>
        <end position="180"/>
    </location>
</feature>
<dbReference type="InParanoid" id="A0A165EBR0"/>
<evidence type="ECO:0000256" key="2">
    <source>
        <dbReference type="ARBA" id="ARBA00022771"/>
    </source>
</evidence>
<dbReference type="InterPro" id="IPR011011">
    <property type="entry name" value="Znf_FYVE_PHD"/>
</dbReference>
<dbReference type="InterPro" id="IPR052727">
    <property type="entry name" value="Rab4/Rab5_effector"/>
</dbReference>
<dbReference type="SUPFAM" id="SSF57903">
    <property type="entry name" value="FYVE/PHD zinc finger"/>
    <property type="match status" value="1"/>
</dbReference>
<keyword evidence="1" id="KW-0479">Metal-binding</keyword>
<feature type="region of interest" description="Disordered" evidence="5">
    <location>
        <begin position="323"/>
        <end position="342"/>
    </location>
</feature>
<evidence type="ECO:0000256" key="4">
    <source>
        <dbReference type="PROSITE-ProRule" id="PRU00091"/>
    </source>
</evidence>
<dbReference type="OrthoDB" id="166134at2759"/>
<accession>A0A165EBR0</accession>
<feature type="compositionally biased region" description="Polar residues" evidence="5">
    <location>
        <begin position="181"/>
        <end position="223"/>
    </location>
</feature>
<feature type="domain" description="FYVE-type" evidence="6">
    <location>
        <begin position="390"/>
        <end position="491"/>
    </location>
</feature>
<evidence type="ECO:0000256" key="5">
    <source>
        <dbReference type="SAM" id="MobiDB-lite"/>
    </source>
</evidence>
<dbReference type="PANTHER" id="PTHR13510">
    <property type="entry name" value="FYVE-FINGER-CONTAINING RAB5 EFFECTOR PROTEIN RABENOSYN-5-RELATED"/>
    <property type="match status" value="1"/>
</dbReference>
<proteinExistence type="predicted"/>
<dbReference type="STRING" id="1314781.A0A165EBR0"/>
<name>A0A165EBR0_EXIGL</name>
<evidence type="ECO:0000259" key="6">
    <source>
        <dbReference type="PROSITE" id="PS50178"/>
    </source>
</evidence>
<dbReference type="Pfam" id="PF01363">
    <property type="entry name" value="FYVE"/>
    <property type="match status" value="1"/>
</dbReference>
<feature type="compositionally biased region" description="Polar residues" evidence="5">
    <location>
        <begin position="24"/>
        <end position="34"/>
    </location>
</feature>
<evidence type="ECO:0000256" key="3">
    <source>
        <dbReference type="ARBA" id="ARBA00022833"/>
    </source>
</evidence>
<dbReference type="AlphaFoldDB" id="A0A165EBR0"/>
<dbReference type="SMART" id="SM00064">
    <property type="entry name" value="FYVE"/>
    <property type="match status" value="1"/>
</dbReference>
<dbReference type="InterPro" id="IPR017455">
    <property type="entry name" value="Znf_FYVE-rel"/>
</dbReference>
<gene>
    <name evidence="7" type="ORF">EXIGLDRAFT_724698</name>
</gene>
<dbReference type="EMBL" id="KV426152">
    <property type="protein sequence ID" value="KZV86546.1"/>
    <property type="molecule type" value="Genomic_DNA"/>
</dbReference>
<dbReference type="InterPro" id="IPR000306">
    <property type="entry name" value="Znf_FYVE"/>
</dbReference>
<organism evidence="7 8">
    <name type="scientific">Exidia glandulosa HHB12029</name>
    <dbReference type="NCBI Taxonomy" id="1314781"/>
    <lineage>
        <taxon>Eukaryota</taxon>
        <taxon>Fungi</taxon>
        <taxon>Dikarya</taxon>
        <taxon>Basidiomycota</taxon>
        <taxon>Agaricomycotina</taxon>
        <taxon>Agaricomycetes</taxon>
        <taxon>Auriculariales</taxon>
        <taxon>Exidiaceae</taxon>
        <taxon>Exidia</taxon>
    </lineage>
</organism>
<dbReference type="FunCoup" id="A0A165EBR0">
    <property type="interactions" value="70"/>
</dbReference>
<evidence type="ECO:0000256" key="1">
    <source>
        <dbReference type="ARBA" id="ARBA00022723"/>
    </source>
</evidence>
<dbReference type="PANTHER" id="PTHR13510:SF44">
    <property type="entry name" value="RABENOSYN-5"/>
    <property type="match status" value="1"/>
</dbReference>
<keyword evidence="2 4" id="KW-0863">Zinc-finger</keyword>
<feature type="compositionally biased region" description="Low complexity" evidence="5">
    <location>
        <begin position="265"/>
        <end position="276"/>
    </location>
</feature>
<dbReference type="InterPro" id="IPR013083">
    <property type="entry name" value="Znf_RING/FYVE/PHD"/>
</dbReference>
<dbReference type="Gene3D" id="3.30.40.10">
    <property type="entry name" value="Zinc/RING finger domain, C3HC4 (zinc finger)"/>
    <property type="match status" value="1"/>
</dbReference>
<dbReference type="InterPro" id="IPR021565">
    <property type="entry name" value="Rbsn_Rab-bd"/>
</dbReference>
<dbReference type="CDD" id="cd15737">
    <property type="entry name" value="FYVE2_Vac1p_like"/>
    <property type="match status" value="1"/>
</dbReference>
<dbReference type="SUPFAM" id="SSF140125">
    <property type="entry name" value="Rabenosyn-5 Rab-binding domain-like"/>
    <property type="match status" value="1"/>
</dbReference>
<dbReference type="Proteomes" id="UP000077266">
    <property type="component" value="Unassembled WGS sequence"/>
</dbReference>
<keyword evidence="8" id="KW-1185">Reference proteome</keyword>
<reference evidence="7 8" key="1">
    <citation type="journal article" date="2016" name="Mol. Biol. Evol.">
        <title>Comparative Genomics of Early-Diverging Mushroom-Forming Fungi Provides Insights into the Origins of Lignocellulose Decay Capabilities.</title>
        <authorList>
            <person name="Nagy L.G."/>
            <person name="Riley R."/>
            <person name="Tritt A."/>
            <person name="Adam C."/>
            <person name="Daum C."/>
            <person name="Floudas D."/>
            <person name="Sun H."/>
            <person name="Yadav J.S."/>
            <person name="Pangilinan J."/>
            <person name="Larsson K.H."/>
            <person name="Matsuura K."/>
            <person name="Barry K."/>
            <person name="Labutti K."/>
            <person name="Kuo R."/>
            <person name="Ohm R.A."/>
            <person name="Bhattacharya S.S."/>
            <person name="Shirouzu T."/>
            <person name="Yoshinaga Y."/>
            <person name="Martin F.M."/>
            <person name="Grigoriev I.V."/>
            <person name="Hibbett D.S."/>
        </authorList>
    </citation>
    <scope>NUCLEOTIDE SEQUENCE [LARGE SCALE GENOMIC DNA]</scope>
    <source>
        <strain evidence="7 8">HHB12029</strain>
    </source>
</reference>
<keyword evidence="3" id="KW-0862">Zinc</keyword>
<sequence>MTDSVPTQNGAVTYQTYKSKRASTQHVRASSFTDHNPPLLADGGPRRPLSMLGSLPTVNSLAASQPAVEPVFQPTPPRTPDKSADLALPPPAIVSTPAALVSPPLTVVTPPATAQSPISESPDASSSSSLPPSPSSARPPSVTARPGSTFRRLPAKSTAPHTPSLLSPARAVRTASSASSQYTPSLLRSSDVFDTSAPSTPTKRPDSSLSTRPALSPTPSTRPELSPAPSVRQLDPPVPSPGSSRIASPTPPAVYQSPRRPPATTPGSSTSSARPAPYRPGFQPKGVYRPRTDEFIAARSAARDVGRIEQQRLERRLDKLVDLHFSPGPRPKPSATSNGRRASSFFETLDIKSASPSELLRGVLSGGTAESTSKNDIRNAEQAITPWEDDALASSCRLCSASFHPITNRKHHCRLCGRIICALPPKAPQRPQTCSLLFVADPRTGAIEEVGEGVDYGVKKRGAQLDKKAKADEDKFLKGVRICRECRPTLLRKQYAVEQAALPTFARLYEAMLLVEKELEDSLPAFQEMLLALNNNPEVQSSEAKAARKRLLDAFADYDALSKRIIGLPCAPGSSQERVQTSIRTRANLFLQQHMFPLQALPRPSTGKKKANGTGAATAVEDVDAKLAMALQPLLEQEKLLESMVEEARSRRKFEDARTIQTSLEEIRVEIDRILESGQVALSG</sequence>
<feature type="compositionally biased region" description="Low complexity" evidence="5">
    <location>
        <begin position="99"/>
        <end position="141"/>
    </location>
</feature>
<protein>
    <submittedName>
        <fullName evidence="7">FYVE-domain-containing protein</fullName>
    </submittedName>
</protein>
<dbReference type="GO" id="GO:0008270">
    <property type="term" value="F:zinc ion binding"/>
    <property type="evidence" value="ECO:0007669"/>
    <property type="project" value="UniProtKB-KW"/>
</dbReference>